<dbReference type="OrthoDB" id="5327978at2759"/>
<dbReference type="AlphaFoldDB" id="A0A4S2MS83"/>
<name>A0A4S2MS83_9PEZI</name>
<dbReference type="GO" id="GO:0015385">
    <property type="term" value="F:sodium:proton antiporter activity"/>
    <property type="evidence" value="ECO:0007669"/>
    <property type="project" value="InterPro"/>
</dbReference>
<dbReference type="InterPro" id="IPR004712">
    <property type="entry name" value="Na+/H+_antiporter_fungi"/>
</dbReference>
<evidence type="ECO:0000256" key="2">
    <source>
        <dbReference type="ARBA" id="ARBA00022692"/>
    </source>
</evidence>
<gene>
    <name evidence="7" type="ORF">EX30DRAFT_309965</name>
</gene>
<dbReference type="GO" id="GO:0120029">
    <property type="term" value="P:proton export across plasma membrane"/>
    <property type="evidence" value="ECO:0007669"/>
    <property type="project" value="InterPro"/>
</dbReference>
<feature type="transmembrane region" description="Helical" evidence="5">
    <location>
        <begin position="182"/>
        <end position="200"/>
    </location>
</feature>
<keyword evidence="2 5" id="KW-0812">Transmembrane</keyword>
<protein>
    <submittedName>
        <fullName evidence="7">Sodium/hydrogen exchanger</fullName>
    </submittedName>
</protein>
<comment type="subcellular location">
    <subcellularLocation>
        <location evidence="1">Membrane</location>
        <topology evidence="1">Multi-pass membrane protein</topology>
    </subcellularLocation>
</comment>
<evidence type="ECO:0000313" key="7">
    <source>
        <dbReference type="EMBL" id="TGZ78427.1"/>
    </source>
</evidence>
<feature type="transmembrane region" description="Helical" evidence="5">
    <location>
        <begin position="140"/>
        <end position="161"/>
    </location>
</feature>
<feature type="domain" description="Cation/H+ exchanger transmembrane" evidence="6">
    <location>
        <begin position="30"/>
        <end position="434"/>
    </location>
</feature>
<feature type="transmembrane region" description="Helical" evidence="5">
    <location>
        <begin position="220"/>
        <end position="242"/>
    </location>
</feature>
<dbReference type="Proteomes" id="UP000298138">
    <property type="component" value="Unassembled WGS sequence"/>
</dbReference>
<feature type="transmembrane region" description="Helical" evidence="5">
    <location>
        <begin position="254"/>
        <end position="275"/>
    </location>
</feature>
<sequence>MITDELRELFAPTDFNIVCTILGGFLIVFGLISYFAKEHLFLSETSIAFAAGIALGPYGANLIRPLDYASGSESRLDDVTLSFCRLVLGVQLVLAGVQLPKQYLGKSWRSLAVLLGPVMVVEWVVTAGLIWTVLPGVDSVFALAIAACVAPTDPILVNHIVKGKFADTHIPVTLQNIIIAESGANDGLGYPFLFIALFTLRHRFTDYGGDVLRHWMSETVVYVVLMSVLYGAIVGLVARKLLQGAKKRGLVDQESFLVYAIAMALFIIGTCGMVGSDDVLACFIAGNIFTLDDWFRLATLDDSLQPTIDRLLNLTIFLYFGSICPFHIITTLHILLAILIILLRRPPIVLALYRTIPDIADIREALIAGYFGPIGVSAIFYLLLACEFLIKISTRPEVDEAYITPMVAQVRATVWACVLGSVVVHGFTIPVIMWGNRLPGMRHVGNLVVLPKWVSRVIGGRERETVFEQAERLFREGEERGYEGEVWGRLARAYGTV</sequence>
<dbReference type="EMBL" id="ML220141">
    <property type="protein sequence ID" value="TGZ78427.1"/>
    <property type="molecule type" value="Genomic_DNA"/>
</dbReference>
<dbReference type="GO" id="GO:0042391">
    <property type="term" value="P:regulation of membrane potential"/>
    <property type="evidence" value="ECO:0007669"/>
    <property type="project" value="InterPro"/>
</dbReference>
<feature type="transmembrane region" description="Helical" evidence="5">
    <location>
        <begin position="316"/>
        <end position="344"/>
    </location>
</feature>
<feature type="transmembrane region" description="Helical" evidence="5">
    <location>
        <begin position="111"/>
        <end position="134"/>
    </location>
</feature>
<evidence type="ECO:0000313" key="8">
    <source>
        <dbReference type="Proteomes" id="UP000298138"/>
    </source>
</evidence>
<keyword evidence="3 5" id="KW-1133">Transmembrane helix</keyword>
<reference evidence="7 8" key="1">
    <citation type="submission" date="2019-04" db="EMBL/GenBank/DDBJ databases">
        <title>Comparative genomics and transcriptomics to analyze fruiting body development in filamentous ascomycetes.</title>
        <authorList>
            <consortium name="DOE Joint Genome Institute"/>
            <person name="Lutkenhaus R."/>
            <person name="Traeger S."/>
            <person name="Breuer J."/>
            <person name="Kuo A."/>
            <person name="Lipzen A."/>
            <person name="Pangilinan J."/>
            <person name="Dilworth D."/>
            <person name="Sandor L."/>
            <person name="Poggeler S."/>
            <person name="Barry K."/>
            <person name="Grigoriev I.V."/>
            <person name="Nowrousian M."/>
        </authorList>
    </citation>
    <scope>NUCLEOTIDE SEQUENCE [LARGE SCALE GENOMIC DNA]</scope>
    <source>
        <strain evidence="7 8">CBS 389.68</strain>
    </source>
</reference>
<feature type="transmembrane region" description="Helical" evidence="5">
    <location>
        <begin position="412"/>
        <end position="434"/>
    </location>
</feature>
<dbReference type="InterPro" id="IPR006153">
    <property type="entry name" value="Cation/H_exchanger_TM"/>
</dbReference>
<dbReference type="GO" id="GO:0005886">
    <property type="term" value="C:plasma membrane"/>
    <property type="evidence" value="ECO:0007669"/>
    <property type="project" value="InterPro"/>
</dbReference>
<keyword evidence="8" id="KW-1185">Reference proteome</keyword>
<dbReference type="STRING" id="341454.A0A4S2MS83"/>
<dbReference type="GO" id="GO:0036376">
    <property type="term" value="P:sodium ion export across plasma membrane"/>
    <property type="evidence" value="ECO:0007669"/>
    <property type="project" value="InterPro"/>
</dbReference>
<dbReference type="InParanoid" id="A0A4S2MS83"/>
<accession>A0A4S2MS83</accession>
<organism evidence="7 8">
    <name type="scientific">Ascodesmis nigricans</name>
    <dbReference type="NCBI Taxonomy" id="341454"/>
    <lineage>
        <taxon>Eukaryota</taxon>
        <taxon>Fungi</taxon>
        <taxon>Dikarya</taxon>
        <taxon>Ascomycota</taxon>
        <taxon>Pezizomycotina</taxon>
        <taxon>Pezizomycetes</taxon>
        <taxon>Pezizales</taxon>
        <taxon>Ascodesmidaceae</taxon>
        <taxon>Ascodesmis</taxon>
    </lineage>
</organism>
<feature type="transmembrane region" description="Helical" evidence="5">
    <location>
        <begin position="365"/>
        <end position="392"/>
    </location>
</feature>
<dbReference type="PANTHER" id="PTHR31382:SF1">
    <property type="entry name" value="SODIUM ION_PROTON EXCHANGER (EUROFUNG)"/>
    <property type="match status" value="1"/>
</dbReference>
<proteinExistence type="predicted"/>
<dbReference type="Pfam" id="PF00999">
    <property type="entry name" value="Na_H_Exchanger"/>
    <property type="match status" value="1"/>
</dbReference>
<keyword evidence="4 5" id="KW-0472">Membrane</keyword>
<feature type="transmembrane region" description="Helical" evidence="5">
    <location>
        <begin position="15"/>
        <end position="34"/>
    </location>
</feature>
<evidence type="ECO:0000259" key="6">
    <source>
        <dbReference type="Pfam" id="PF00999"/>
    </source>
</evidence>
<feature type="transmembrane region" description="Helical" evidence="5">
    <location>
        <begin position="41"/>
        <end position="60"/>
    </location>
</feature>
<evidence type="ECO:0000256" key="1">
    <source>
        <dbReference type="ARBA" id="ARBA00004141"/>
    </source>
</evidence>
<evidence type="ECO:0000256" key="4">
    <source>
        <dbReference type="ARBA" id="ARBA00023136"/>
    </source>
</evidence>
<evidence type="ECO:0000256" key="5">
    <source>
        <dbReference type="SAM" id="Phobius"/>
    </source>
</evidence>
<evidence type="ECO:0000256" key="3">
    <source>
        <dbReference type="ARBA" id="ARBA00022989"/>
    </source>
</evidence>
<dbReference type="PANTHER" id="PTHR31382">
    <property type="entry name" value="NA(+)/H(+) ANTIPORTER"/>
    <property type="match status" value="1"/>
</dbReference>